<gene>
    <name evidence="1" type="ORF">NCTC11370_00751</name>
</gene>
<dbReference type="AlphaFoldDB" id="A0A377G796"/>
<evidence type="ECO:0000313" key="2">
    <source>
        <dbReference type="Proteomes" id="UP000254554"/>
    </source>
</evidence>
<dbReference type="EMBL" id="UGGT01000001">
    <property type="protein sequence ID" value="STO20692.1"/>
    <property type="molecule type" value="Genomic_DNA"/>
</dbReference>
<name>A0A377G796_9GAMM</name>
<sequence length="169" mass="19961">MNNQHHSFRVEEYKIQASILLKSLYSTHAETALKAAKRLQNLPEFANFTLTEIIQANIKRKHALTVVAVGKGFASWSELKCQLPFIRGGFLNHWFANYAEAKSYQRAQRGFLLPFKKQFFICDAHYIRNLGLNPEDPDWELIGYDWANPDQQQAWQRLYKKWMDIQKRR</sequence>
<protein>
    <submittedName>
        <fullName evidence="1">Uncharacterized protein</fullName>
    </submittedName>
</protein>
<dbReference type="Proteomes" id="UP000254554">
    <property type="component" value="Unassembled WGS sequence"/>
</dbReference>
<accession>A0A377G796</accession>
<keyword evidence="2" id="KW-1185">Reference proteome</keyword>
<dbReference type="STRING" id="1094715.GCA_000236165_01670"/>
<dbReference type="GeneID" id="93292631"/>
<organism evidence="1 2">
    <name type="scientific">Fluoribacter dumoffii</name>
    <dbReference type="NCBI Taxonomy" id="463"/>
    <lineage>
        <taxon>Bacteria</taxon>
        <taxon>Pseudomonadati</taxon>
        <taxon>Pseudomonadota</taxon>
        <taxon>Gammaproteobacteria</taxon>
        <taxon>Legionellales</taxon>
        <taxon>Legionellaceae</taxon>
        <taxon>Fluoribacter</taxon>
    </lineage>
</organism>
<proteinExistence type="predicted"/>
<dbReference type="OrthoDB" id="8480925at2"/>
<dbReference type="RefSeq" id="WP_010652989.1">
    <property type="nucleotide sequence ID" value="NZ_JAPHOO010000001.1"/>
</dbReference>
<reference evidence="1 2" key="1">
    <citation type="submission" date="2018-06" db="EMBL/GenBank/DDBJ databases">
        <authorList>
            <consortium name="Pathogen Informatics"/>
            <person name="Doyle S."/>
        </authorList>
    </citation>
    <scope>NUCLEOTIDE SEQUENCE [LARGE SCALE GENOMIC DNA]</scope>
    <source>
        <strain evidence="1 2">NCTC11370</strain>
    </source>
</reference>
<evidence type="ECO:0000313" key="1">
    <source>
        <dbReference type="EMBL" id="STO20692.1"/>
    </source>
</evidence>